<proteinExistence type="predicted"/>
<dbReference type="AlphaFoldDB" id="A0A0U2Z6H2"/>
<dbReference type="STRING" id="200991.AUC31_05795"/>
<dbReference type="RefSeq" id="WP_058381471.1">
    <property type="nucleotide sequence ID" value="NZ_CP013659.2"/>
</dbReference>
<evidence type="ECO:0000313" key="1">
    <source>
        <dbReference type="EMBL" id="ALS74764.1"/>
    </source>
</evidence>
<dbReference type="KEGG" id="prt:AUC31_05795"/>
<sequence length="93" mass="10218">MVNAIERIIEINKLPIQEMRIKKTAFLSDRHQEEGGGSMTSKLDELVMLLGSLPEKSAGLTFQTGGGRGMLLAKQNAKNAIALSNFVLISWFL</sequence>
<dbReference type="EMBL" id="CP013659">
    <property type="protein sequence ID" value="ALS74764.1"/>
    <property type="molecule type" value="Genomic_DNA"/>
</dbReference>
<evidence type="ECO:0000313" key="2">
    <source>
        <dbReference type="Proteomes" id="UP000067683"/>
    </source>
</evidence>
<gene>
    <name evidence="1" type="ORF">AUC31_05795</name>
</gene>
<protein>
    <submittedName>
        <fullName evidence="1">Uncharacterized protein</fullName>
    </submittedName>
</protein>
<dbReference type="Proteomes" id="UP000067683">
    <property type="component" value="Chromosome"/>
</dbReference>
<name>A0A0U2Z6H2_9BACL</name>
<organism evidence="1 2">
    <name type="scientific">Planococcus rifietoensis</name>
    <dbReference type="NCBI Taxonomy" id="200991"/>
    <lineage>
        <taxon>Bacteria</taxon>
        <taxon>Bacillati</taxon>
        <taxon>Bacillota</taxon>
        <taxon>Bacilli</taxon>
        <taxon>Bacillales</taxon>
        <taxon>Caryophanaceae</taxon>
        <taxon>Planococcus</taxon>
    </lineage>
</organism>
<accession>A0A0U2Z6H2</accession>
<reference evidence="1" key="1">
    <citation type="submission" date="2016-01" db="EMBL/GenBank/DDBJ databases">
        <title>Complete genome of Planococcus rifietoensis type strain M8.</title>
        <authorList>
            <person name="See-Too W.S."/>
        </authorList>
    </citation>
    <scope>NUCLEOTIDE SEQUENCE [LARGE SCALE GENOMIC DNA]</scope>
    <source>
        <strain evidence="1">M8</strain>
    </source>
</reference>
<keyword evidence="2" id="KW-1185">Reference proteome</keyword>